<reference evidence="13 14" key="1">
    <citation type="journal article" date="2020" name="Arch. Microbiol.">
        <title>Bradyrhizobium uaiense sp. nov., a new highly efficient cowpea symbiont.</title>
        <authorList>
            <person name="Cabral Michel D."/>
            <person name="Azarias Guimaraes A."/>
            <person name="Martins da Costa E."/>
            <person name="Soares de Carvalho T."/>
            <person name="Balsanelli E."/>
            <person name="Willems A."/>
            <person name="Maltempi de Souza E."/>
            <person name="de Souza Moreira F.M."/>
        </authorList>
    </citation>
    <scope>NUCLEOTIDE SEQUENCE [LARGE SCALE GENOMIC DNA]</scope>
    <source>
        <strain evidence="13 14">UFLA 03-164</strain>
    </source>
</reference>
<evidence type="ECO:0000256" key="2">
    <source>
        <dbReference type="ARBA" id="ARBA00004141"/>
    </source>
</evidence>
<name>A0A6P1BKU6_9BRAD</name>
<dbReference type="PRINTS" id="PR00344">
    <property type="entry name" value="BCTRLSENSOR"/>
</dbReference>
<evidence type="ECO:0000313" key="13">
    <source>
        <dbReference type="EMBL" id="NEU98968.1"/>
    </source>
</evidence>
<dbReference type="Gene3D" id="1.10.287.130">
    <property type="match status" value="1"/>
</dbReference>
<dbReference type="PANTHER" id="PTHR45436">
    <property type="entry name" value="SENSOR HISTIDINE KINASE YKOH"/>
    <property type="match status" value="1"/>
</dbReference>
<dbReference type="InterPro" id="IPR003594">
    <property type="entry name" value="HATPase_dom"/>
</dbReference>
<dbReference type="GO" id="GO:0000155">
    <property type="term" value="F:phosphorelay sensor kinase activity"/>
    <property type="evidence" value="ECO:0007669"/>
    <property type="project" value="InterPro"/>
</dbReference>
<dbReference type="AlphaFoldDB" id="A0A6P1BKU6"/>
<dbReference type="SMART" id="SM00387">
    <property type="entry name" value="HATPase_c"/>
    <property type="match status" value="1"/>
</dbReference>
<comment type="caution">
    <text evidence="13">The sequence shown here is derived from an EMBL/GenBank/DDBJ whole genome shotgun (WGS) entry which is preliminary data.</text>
</comment>
<keyword evidence="7 13" id="KW-0418">Kinase</keyword>
<dbReference type="CDD" id="cd00082">
    <property type="entry name" value="HisKA"/>
    <property type="match status" value="1"/>
</dbReference>
<dbReference type="Pfam" id="PF00512">
    <property type="entry name" value="HisKA"/>
    <property type="match status" value="1"/>
</dbReference>
<organism evidence="13 14">
    <name type="scientific">Bradyrhizobium uaiense</name>
    <dbReference type="NCBI Taxonomy" id="2594946"/>
    <lineage>
        <taxon>Bacteria</taxon>
        <taxon>Pseudomonadati</taxon>
        <taxon>Pseudomonadota</taxon>
        <taxon>Alphaproteobacteria</taxon>
        <taxon>Hyphomicrobiales</taxon>
        <taxon>Nitrobacteraceae</taxon>
        <taxon>Bradyrhizobium</taxon>
    </lineage>
</organism>
<keyword evidence="9" id="KW-0902">Two-component regulatory system</keyword>
<dbReference type="InterPro" id="IPR050428">
    <property type="entry name" value="TCS_sensor_his_kinase"/>
</dbReference>
<dbReference type="Pfam" id="PF02518">
    <property type="entry name" value="HATPase_c"/>
    <property type="match status" value="1"/>
</dbReference>
<proteinExistence type="predicted"/>
<evidence type="ECO:0000256" key="11">
    <source>
        <dbReference type="SAM" id="Phobius"/>
    </source>
</evidence>
<evidence type="ECO:0000256" key="5">
    <source>
        <dbReference type="ARBA" id="ARBA00022679"/>
    </source>
</evidence>
<sequence>MDGGSFAMMRSLRGRLFVGLTAIILLTGAVGGALAYRWAYSEAIETQDSVLIQIGSFAMSASIRQSRPVTGIDAEAEVAVVELGEAPRGSADDQRLWGLKDGLHNDVYHGQPVRVLLRTRPDASRFAVTQRTEIRTEIAGDMAVRTLLPIAALVPCLLLMTAFVIARSFRPMLHLAGDLDASRVDDIGELPVTGAPSELQPFLGSINGLLGRMRVMMDQQRRFIADAAHELRTPVTALSLQAENLASVDMPAETRDRLDALKSGMRRTKHLLEQLLALARQDAAPSPVSARVELDKIAKGIVSDLLPEAAARNIDLGFAVVEAVAVNGDPLSLMSAIRNLVENAIKFTPNGGAVDLGIYREDGMSVIQIEDTGPGIPPQDLARVSEPFFRGGEPSGEGAGLGLSIVKRIVDHATGSVLFENVAGAGRSGLRVTVRLPAADR</sequence>
<dbReference type="PROSITE" id="PS50109">
    <property type="entry name" value="HIS_KIN"/>
    <property type="match status" value="1"/>
</dbReference>
<feature type="domain" description="Histidine kinase" evidence="12">
    <location>
        <begin position="226"/>
        <end position="440"/>
    </location>
</feature>
<evidence type="ECO:0000256" key="6">
    <source>
        <dbReference type="ARBA" id="ARBA00022692"/>
    </source>
</evidence>
<dbReference type="SUPFAM" id="SSF47384">
    <property type="entry name" value="Homodimeric domain of signal transducing histidine kinase"/>
    <property type="match status" value="1"/>
</dbReference>
<evidence type="ECO:0000256" key="1">
    <source>
        <dbReference type="ARBA" id="ARBA00000085"/>
    </source>
</evidence>
<keyword evidence="4" id="KW-0597">Phosphoprotein</keyword>
<dbReference type="InterPro" id="IPR004358">
    <property type="entry name" value="Sig_transdc_His_kin-like_C"/>
</dbReference>
<dbReference type="GO" id="GO:0005886">
    <property type="term" value="C:plasma membrane"/>
    <property type="evidence" value="ECO:0007669"/>
    <property type="project" value="TreeGrafter"/>
</dbReference>
<evidence type="ECO:0000256" key="4">
    <source>
        <dbReference type="ARBA" id="ARBA00022553"/>
    </source>
</evidence>
<evidence type="ECO:0000256" key="9">
    <source>
        <dbReference type="ARBA" id="ARBA00023012"/>
    </source>
</evidence>
<evidence type="ECO:0000259" key="12">
    <source>
        <dbReference type="PROSITE" id="PS50109"/>
    </source>
</evidence>
<keyword evidence="5" id="KW-0808">Transferase</keyword>
<gene>
    <name evidence="13" type="ORF">FNJ47_24850</name>
</gene>
<dbReference type="Gene3D" id="3.30.565.10">
    <property type="entry name" value="Histidine kinase-like ATPase, C-terminal domain"/>
    <property type="match status" value="1"/>
</dbReference>
<feature type="transmembrane region" description="Helical" evidence="11">
    <location>
        <begin position="147"/>
        <end position="166"/>
    </location>
</feature>
<evidence type="ECO:0000256" key="7">
    <source>
        <dbReference type="ARBA" id="ARBA00022777"/>
    </source>
</evidence>
<keyword evidence="14" id="KW-1185">Reference proteome</keyword>
<dbReference type="EC" id="2.7.13.3" evidence="3"/>
<dbReference type="PANTHER" id="PTHR45436:SF15">
    <property type="entry name" value="SENSOR HISTIDINE KINASE CUSS"/>
    <property type="match status" value="1"/>
</dbReference>
<dbReference type="InterPro" id="IPR036890">
    <property type="entry name" value="HATPase_C_sf"/>
</dbReference>
<accession>A0A6P1BKU6</accession>
<comment type="catalytic activity">
    <reaction evidence="1">
        <text>ATP + protein L-histidine = ADP + protein N-phospho-L-histidine.</text>
        <dbReference type="EC" id="2.7.13.3"/>
    </reaction>
</comment>
<evidence type="ECO:0000313" key="14">
    <source>
        <dbReference type="Proteomes" id="UP000468531"/>
    </source>
</evidence>
<keyword evidence="10 11" id="KW-0472">Membrane</keyword>
<dbReference type="InterPro" id="IPR003661">
    <property type="entry name" value="HisK_dim/P_dom"/>
</dbReference>
<evidence type="ECO:0000256" key="10">
    <source>
        <dbReference type="ARBA" id="ARBA00023136"/>
    </source>
</evidence>
<dbReference type="Proteomes" id="UP000468531">
    <property type="component" value="Unassembled WGS sequence"/>
</dbReference>
<keyword evidence="6 11" id="KW-0812">Transmembrane</keyword>
<keyword evidence="8 11" id="KW-1133">Transmembrane helix</keyword>
<dbReference type="EMBL" id="VKHP01000111">
    <property type="protein sequence ID" value="NEU98968.1"/>
    <property type="molecule type" value="Genomic_DNA"/>
</dbReference>
<dbReference type="InterPro" id="IPR005467">
    <property type="entry name" value="His_kinase_dom"/>
</dbReference>
<protein>
    <recommendedName>
        <fullName evidence="3">histidine kinase</fullName>
        <ecNumber evidence="3">2.7.13.3</ecNumber>
    </recommendedName>
</protein>
<dbReference type="SUPFAM" id="SSF55874">
    <property type="entry name" value="ATPase domain of HSP90 chaperone/DNA topoisomerase II/histidine kinase"/>
    <property type="match status" value="1"/>
</dbReference>
<evidence type="ECO:0000256" key="8">
    <source>
        <dbReference type="ARBA" id="ARBA00022989"/>
    </source>
</evidence>
<comment type="subcellular location">
    <subcellularLocation>
        <location evidence="2">Membrane</location>
        <topology evidence="2">Multi-pass membrane protein</topology>
    </subcellularLocation>
</comment>
<evidence type="ECO:0000256" key="3">
    <source>
        <dbReference type="ARBA" id="ARBA00012438"/>
    </source>
</evidence>
<dbReference type="InterPro" id="IPR036097">
    <property type="entry name" value="HisK_dim/P_sf"/>
</dbReference>
<dbReference type="SMART" id="SM00388">
    <property type="entry name" value="HisKA"/>
    <property type="match status" value="1"/>
</dbReference>